<sequence>MNAEYLRDAAMTAVIFGFFGMAWFGWAQEAPPPAARKFLGIGSVAGILLAIGGGLVAWQHWNDGSAITSETGPRFGIIVGVEVAFAAAGSVILTVRKKSAYIAPWIAAVVGIHFIPLATILETPLLFAAGALVTIGAWTSIRIARSRDLTISYVTGATTGSVLLLCALVSLTQALVAY</sequence>
<evidence type="ECO:0000313" key="3">
    <source>
        <dbReference type="Proteomes" id="UP000548476"/>
    </source>
</evidence>
<dbReference type="AlphaFoldDB" id="A0A841FLI1"/>
<dbReference type="EMBL" id="JACHGT010000015">
    <property type="protein sequence ID" value="MBB6038181.1"/>
    <property type="molecule type" value="Genomic_DNA"/>
</dbReference>
<dbReference type="RefSeq" id="WP_184790974.1">
    <property type="nucleotide sequence ID" value="NZ_BONT01000047.1"/>
</dbReference>
<accession>A0A841FLI1</accession>
<organism evidence="2 3">
    <name type="scientific">Phytomonospora endophytica</name>
    <dbReference type="NCBI Taxonomy" id="714109"/>
    <lineage>
        <taxon>Bacteria</taxon>
        <taxon>Bacillati</taxon>
        <taxon>Actinomycetota</taxon>
        <taxon>Actinomycetes</taxon>
        <taxon>Micromonosporales</taxon>
        <taxon>Micromonosporaceae</taxon>
        <taxon>Phytomonospora</taxon>
    </lineage>
</organism>
<gene>
    <name evidence="2" type="ORF">HNR73_006061</name>
</gene>
<evidence type="ECO:0000313" key="2">
    <source>
        <dbReference type="EMBL" id="MBB6038181.1"/>
    </source>
</evidence>
<keyword evidence="3" id="KW-1185">Reference proteome</keyword>
<feature type="transmembrane region" description="Helical" evidence="1">
    <location>
        <begin position="100"/>
        <end position="119"/>
    </location>
</feature>
<reference evidence="2 3" key="1">
    <citation type="submission" date="2020-08" db="EMBL/GenBank/DDBJ databases">
        <title>Genomic Encyclopedia of Type Strains, Phase IV (KMG-IV): sequencing the most valuable type-strain genomes for metagenomic binning, comparative biology and taxonomic classification.</title>
        <authorList>
            <person name="Goeker M."/>
        </authorList>
    </citation>
    <scope>NUCLEOTIDE SEQUENCE [LARGE SCALE GENOMIC DNA]</scope>
    <source>
        <strain evidence="2 3">YIM 65646</strain>
    </source>
</reference>
<protein>
    <submittedName>
        <fullName evidence="2">Uncharacterized protein</fullName>
    </submittedName>
</protein>
<feature type="transmembrane region" description="Helical" evidence="1">
    <location>
        <begin position="151"/>
        <end position="176"/>
    </location>
</feature>
<proteinExistence type="predicted"/>
<keyword evidence="1" id="KW-1133">Transmembrane helix</keyword>
<feature type="transmembrane region" description="Helical" evidence="1">
    <location>
        <begin position="6"/>
        <end position="26"/>
    </location>
</feature>
<name>A0A841FLI1_9ACTN</name>
<dbReference type="Proteomes" id="UP000548476">
    <property type="component" value="Unassembled WGS sequence"/>
</dbReference>
<keyword evidence="1" id="KW-0812">Transmembrane</keyword>
<feature type="transmembrane region" description="Helical" evidence="1">
    <location>
        <begin position="38"/>
        <end position="61"/>
    </location>
</feature>
<feature type="transmembrane region" description="Helical" evidence="1">
    <location>
        <begin position="125"/>
        <end position="144"/>
    </location>
</feature>
<feature type="transmembrane region" description="Helical" evidence="1">
    <location>
        <begin position="73"/>
        <end position="93"/>
    </location>
</feature>
<keyword evidence="1" id="KW-0472">Membrane</keyword>
<evidence type="ECO:0000256" key="1">
    <source>
        <dbReference type="SAM" id="Phobius"/>
    </source>
</evidence>
<comment type="caution">
    <text evidence="2">The sequence shown here is derived from an EMBL/GenBank/DDBJ whole genome shotgun (WGS) entry which is preliminary data.</text>
</comment>